<evidence type="ECO:0000313" key="9">
    <source>
        <dbReference type="EMBL" id="KWW18870.1"/>
    </source>
</evidence>
<evidence type="ECO:0000313" key="10">
    <source>
        <dbReference type="Proteomes" id="UP000064189"/>
    </source>
</evidence>
<keyword evidence="6 7" id="KW-0472">Membrane</keyword>
<sequence length="202" mass="22175">MTWEVLSFIGTIAFAISGTIIAMEEEYDILGVYILGIITAFGGGAIRNLLIGVPVSTLWDQSFYFIIALLSITIVFVFPTILSKHWDRWGNFSDAIGLSAFAIQGAMYAVELNHPISAIIVSAALTGCGGGIVRDVLAGRKPLVFRKEIYVVWAIIAGMALGSGVLSQAWQLYTLFAIITILRVLSYTYNWHLPNKKWVPKT</sequence>
<comment type="subcellular location">
    <subcellularLocation>
        <location evidence="1">Cell membrane</location>
        <topology evidence="1">Multi-pass membrane protein</topology>
    </subcellularLocation>
</comment>
<keyword evidence="4 7" id="KW-0812">Transmembrane</keyword>
<feature type="transmembrane region" description="Helical" evidence="7">
    <location>
        <begin position="30"/>
        <end position="50"/>
    </location>
</feature>
<dbReference type="PANTHER" id="PTHR30506">
    <property type="entry name" value="INNER MEMBRANE PROTEIN"/>
    <property type="match status" value="1"/>
</dbReference>
<evidence type="ECO:0000256" key="4">
    <source>
        <dbReference type="ARBA" id="ARBA00022692"/>
    </source>
</evidence>
<dbReference type="PANTHER" id="PTHR30506:SF3">
    <property type="entry name" value="UPF0126 INNER MEMBRANE PROTEIN YADS-RELATED"/>
    <property type="match status" value="1"/>
</dbReference>
<feature type="transmembrane region" description="Helical" evidence="7">
    <location>
        <begin position="116"/>
        <end position="137"/>
    </location>
</feature>
<gene>
    <name evidence="9" type="ORF">AS888_19715</name>
</gene>
<keyword evidence="10" id="KW-1185">Reference proteome</keyword>
<comment type="similarity">
    <text evidence="2">Belongs to the UPF0126 family.</text>
</comment>
<feature type="domain" description="Glycine transporter" evidence="8">
    <location>
        <begin position="5"/>
        <end position="78"/>
    </location>
</feature>
<protein>
    <recommendedName>
        <fullName evidence="8">Glycine transporter domain-containing protein</fullName>
    </recommendedName>
</protein>
<keyword evidence="3" id="KW-1003">Cell membrane</keyword>
<evidence type="ECO:0000256" key="5">
    <source>
        <dbReference type="ARBA" id="ARBA00022989"/>
    </source>
</evidence>
<keyword evidence="5 7" id="KW-1133">Transmembrane helix</keyword>
<organism evidence="9 10">
    <name type="scientific">Peribacillus simplex</name>
    <dbReference type="NCBI Taxonomy" id="1478"/>
    <lineage>
        <taxon>Bacteria</taxon>
        <taxon>Bacillati</taxon>
        <taxon>Bacillota</taxon>
        <taxon>Bacilli</taxon>
        <taxon>Bacillales</taxon>
        <taxon>Bacillaceae</taxon>
        <taxon>Peribacillus</taxon>
    </lineage>
</organism>
<feature type="domain" description="Glycine transporter" evidence="8">
    <location>
        <begin position="92"/>
        <end position="160"/>
    </location>
</feature>
<evidence type="ECO:0000256" key="3">
    <source>
        <dbReference type="ARBA" id="ARBA00022475"/>
    </source>
</evidence>
<evidence type="ECO:0000256" key="1">
    <source>
        <dbReference type="ARBA" id="ARBA00004651"/>
    </source>
</evidence>
<feature type="transmembrane region" description="Helical" evidence="7">
    <location>
        <begin position="149"/>
        <end position="166"/>
    </location>
</feature>
<evidence type="ECO:0000256" key="7">
    <source>
        <dbReference type="SAM" id="Phobius"/>
    </source>
</evidence>
<evidence type="ECO:0000256" key="2">
    <source>
        <dbReference type="ARBA" id="ARBA00008193"/>
    </source>
</evidence>
<feature type="transmembrane region" description="Helical" evidence="7">
    <location>
        <begin position="6"/>
        <end position="23"/>
    </location>
</feature>
<comment type="caution">
    <text evidence="9">The sequence shown here is derived from an EMBL/GenBank/DDBJ whole genome shotgun (WGS) entry which is preliminary data.</text>
</comment>
<evidence type="ECO:0000256" key="6">
    <source>
        <dbReference type="ARBA" id="ARBA00023136"/>
    </source>
</evidence>
<evidence type="ECO:0000259" key="8">
    <source>
        <dbReference type="Pfam" id="PF03458"/>
    </source>
</evidence>
<name>A0A109MY76_9BACI</name>
<dbReference type="GO" id="GO:0005886">
    <property type="term" value="C:plasma membrane"/>
    <property type="evidence" value="ECO:0007669"/>
    <property type="project" value="UniProtKB-SubCell"/>
</dbReference>
<dbReference type="Pfam" id="PF03458">
    <property type="entry name" value="Gly_transporter"/>
    <property type="match status" value="2"/>
</dbReference>
<accession>A0A109MY76</accession>
<dbReference type="AlphaFoldDB" id="A0A109MY76"/>
<dbReference type="InterPro" id="IPR005115">
    <property type="entry name" value="Gly_transporter"/>
</dbReference>
<dbReference type="RefSeq" id="WP_061142357.1">
    <property type="nucleotide sequence ID" value="NZ_LNNH01000021.1"/>
</dbReference>
<reference evidence="9 10" key="1">
    <citation type="submission" date="2015-11" db="EMBL/GenBank/DDBJ databases">
        <title>Genome Sequence of Bacillus simplex strain VanAntwerpen2.</title>
        <authorList>
            <person name="Couger M.B."/>
        </authorList>
    </citation>
    <scope>NUCLEOTIDE SEQUENCE [LARGE SCALE GENOMIC DNA]</scope>
    <source>
        <strain evidence="9 10">VanAntwerpen02</strain>
    </source>
</reference>
<dbReference type="Proteomes" id="UP000064189">
    <property type="component" value="Unassembled WGS sequence"/>
</dbReference>
<dbReference type="EMBL" id="LNNH01000021">
    <property type="protein sequence ID" value="KWW18870.1"/>
    <property type="molecule type" value="Genomic_DNA"/>
</dbReference>
<proteinExistence type="inferred from homology"/>
<feature type="transmembrane region" description="Helical" evidence="7">
    <location>
        <begin position="172"/>
        <end position="191"/>
    </location>
</feature>
<feature type="transmembrane region" description="Helical" evidence="7">
    <location>
        <begin position="62"/>
        <end position="82"/>
    </location>
</feature>